<gene>
    <name evidence="1" type="ORF">NA56DRAFT_376517</name>
</gene>
<keyword evidence="2" id="KW-1185">Reference proteome</keyword>
<evidence type="ECO:0000313" key="1">
    <source>
        <dbReference type="EMBL" id="PMD14385.1"/>
    </source>
</evidence>
<dbReference type="EMBL" id="KZ613522">
    <property type="protein sequence ID" value="PMD14385.1"/>
    <property type="molecule type" value="Genomic_DNA"/>
</dbReference>
<organism evidence="1 2">
    <name type="scientific">Hyaloscypha hepaticicola</name>
    <dbReference type="NCBI Taxonomy" id="2082293"/>
    <lineage>
        <taxon>Eukaryota</taxon>
        <taxon>Fungi</taxon>
        <taxon>Dikarya</taxon>
        <taxon>Ascomycota</taxon>
        <taxon>Pezizomycotina</taxon>
        <taxon>Leotiomycetes</taxon>
        <taxon>Helotiales</taxon>
        <taxon>Hyaloscyphaceae</taxon>
        <taxon>Hyaloscypha</taxon>
    </lineage>
</organism>
<accession>A0A2J6PK19</accession>
<protein>
    <submittedName>
        <fullName evidence="1">Uncharacterized protein</fullName>
    </submittedName>
</protein>
<name>A0A2J6PK19_9HELO</name>
<sequence length="93" mass="11026">MRLWQKNVFPLCFFYIRDTPATYKSHEEYMVPYGNVPIWRQYNHPLTLTGGKRSKIHISRQLSVALPPGRHLAWDLPLYIYCIPKKSPDSKIH</sequence>
<reference evidence="1 2" key="1">
    <citation type="submission" date="2016-05" db="EMBL/GenBank/DDBJ databases">
        <title>A degradative enzymes factory behind the ericoid mycorrhizal symbiosis.</title>
        <authorList>
            <consortium name="DOE Joint Genome Institute"/>
            <person name="Martino E."/>
            <person name="Morin E."/>
            <person name="Grelet G."/>
            <person name="Kuo A."/>
            <person name="Kohler A."/>
            <person name="Daghino S."/>
            <person name="Barry K."/>
            <person name="Choi C."/>
            <person name="Cichocki N."/>
            <person name="Clum A."/>
            <person name="Copeland A."/>
            <person name="Hainaut M."/>
            <person name="Haridas S."/>
            <person name="Labutti K."/>
            <person name="Lindquist E."/>
            <person name="Lipzen A."/>
            <person name="Khouja H.-R."/>
            <person name="Murat C."/>
            <person name="Ohm R."/>
            <person name="Olson A."/>
            <person name="Spatafora J."/>
            <person name="Veneault-Fourrey C."/>
            <person name="Henrissat B."/>
            <person name="Grigoriev I."/>
            <person name="Martin F."/>
            <person name="Perotto S."/>
        </authorList>
    </citation>
    <scope>NUCLEOTIDE SEQUENCE [LARGE SCALE GENOMIC DNA]</scope>
    <source>
        <strain evidence="1 2">UAMH 7357</strain>
    </source>
</reference>
<dbReference type="Proteomes" id="UP000235672">
    <property type="component" value="Unassembled WGS sequence"/>
</dbReference>
<evidence type="ECO:0000313" key="2">
    <source>
        <dbReference type="Proteomes" id="UP000235672"/>
    </source>
</evidence>
<dbReference type="AlphaFoldDB" id="A0A2J6PK19"/>
<proteinExistence type="predicted"/>